<evidence type="ECO:0000313" key="1">
    <source>
        <dbReference type="Proteomes" id="UP000095286"/>
    </source>
</evidence>
<reference evidence="2" key="1">
    <citation type="submission" date="2016-11" db="UniProtKB">
        <authorList>
            <consortium name="WormBaseParasite"/>
        </authorList>
    </citation>
    <scope>IDENTIFICATION</scope>
    <source>
        <strain evidence="2">KR3021</strain>
    </source>
</reference>
<organism evidence="1 2">
    <name type="scientific">Rhabditophanes sp. KR3021</name>
    <dbReference type="NCBI Taxonomy" id="114890"/>
    <lineage>
        <taxon>Eukaryota</taxon>
        <taxon>Metazoa</taxon>
        <taxon>Ecdysozoa</taxon>
        <taxon>Nematoda</taxon>
        <taxon>Chromadorea</taxon>
        <taxon>Rhabditida</taxon>
        <taxon>Tylenchina</taxon>
        <taxon>Panagrolaimomorpha</taxon>
        <taxon>Strongyloidoidea</taxon>
        <taxon>Alloionematidae</taxon>
        <taxon>Rhabditophanes</taxon>
    </lineage>
</organism>
<dbReference type="WBParaSite" id="RSKR_0000359300.1">
    <property type="protein sequence ID" value="RSKR_0000359300.1"/>
    <property type="gene ID" value="RSKR_0000359300"/>
</dbReference>
<name>A0AC35TS52_9BILA</name>
<accession>A0AC35TS52</accession>
<sequence length="487" mass="55137">MTIVSLPYGVNRFHLIVLLVWQLTIFLGSQNIFGIFSNYVPKWRCLDNSTSREFSKDCLVFNSNCTIEYQNNYFYSAAVHFKWVCSDLAYLTSVQSQVQFVGLLLGTIIFGLLSDLVGRKPISIFTMTMGIMSTVYCGITEDMWHFLACRFFIGLAVGGAVCIITFAMELLLPNQRIVLRAFFNWGVARLMLTAVCYYFNDYKSASIVCGLIVLPIVFIIFFIIPESPTYLHNQGKTDLMIKSEKKIAKISGVPFISKENPPVIKKDTILSVFSNKDLIKKLVVLWIMWFCASLCSYGMDLYSNEISGNLFINQLFFAITIWASKTILPFLDNKFDWFTRRFFHQMSQGTVIICFAALSILVSCHYNGVLILVINVFGIVFIEYTWDACHLCGIELMPTNVRSSALGSCSMIARCGAILSPMLPFMNTFWPGGAYATVAIVGSLNLMVSYLYLSESKNVVLDNVHLKTEEDQKEDVTTSFIREKHEP</sequence>
<proteinExistence type="predicted"/>
<protein>
    <submittedName>
        <fullName evidence="2">MFS domain-containing protein</fullName>
    </submittedName>
</protein>
<evidence type="ECO:0000313" key="2">
    <source>
        <dbReference type="WBParaSite" id="RSKR_0000359300.1"/>
    </source>
</evidence>
<dbReference type="Proteomes" id="UP000095286">
    <property type="component" value="Unplaced"/>
</dbReference>